<comment type="caution">
    <text evidence="2">The sequence shown here is derived from an EMBL/GenBank/DDBJ whole genome shotgun (WGS) entry which is preliminary data.</text>
</comment>
<evidence type="ECO:0000313" key="3">
    <source>
        <dbReference type="Proteomes" id="UP000626180"/>
    </source>
</evidence>
<dbReference type="NCBIfam" id="TIGR01537">
    <property type="entry name" value="portal_HK97"/>
    <property type="match status" value="1"/>
</dbReference>
<sequence length="453" mass="49943">MRLFGFEISRQKKSLAPVDNRGGWLPLIREPYAGAWQNNDEMRADTALAYYAVYACVTLISADIGKLWPVLKQLDENGIWQETTSPAFSPVLRRPNRYQNHIQFKEWWITSKLAQGNTYVLKQRDNRGVVTALYILDPLRCQPLVAPDGSVYYQLSQDDLNNLESSIVVPASEIIHDRMNCLFHPLVGVSPIYASGLAATQGLSMQRDSNRFFSNGARPGGILSAPGSISDETAARLKEKWDNGYTGVNAGKVAVVGDGLKFEPMRATAVDSQLIEQMKMSAEVVCAAFHVPAFKIGAGTIPAGQKVEDLNQIYYSDCLQTHIESMELCLDEGLALPDRYGVELDLDGLLRMDTATLYATLGTGVKNSLLAPNEARKKIGLKPLEGGNSIYLQQQNYSLEALARRDAQEDPFGMAAPEQAEPEPKEPTDEEVADQARMLALLVEKEMSSANHA</sequence>
<gene>
    <name evidence="2" type="ORF">IRZ65_16405</name>
</gene>
<dbReference type="RefSeq" id="WP_073450273.1">
    <property type="nucleotide sequence ID" value="NZ_FQYS01000009.1"/>
</dbReference>
<dbReference type="EMBL" id="JADMCD010000009">
    <property type="protein sequence ID" value="MBF8642263.1"/>
    <property type="molecule type" value="Genomic_DNA"/>
</dbReference>
<dbReference type="Pfam" id="PF04860">
    <property type="entry name" value="Phage_portal"/>
    <property type="match status" value="1"/>
</dbReference>
<accession>A0ABS0FPH5</accession>
<protein>
    <submittedName>
        <fullName evidence="2">Phage portal protein</fullName>
    </submittedName>
</protein>
<dbReference type="Proteomes" id="UP000626180">
    <property type="component" value="Unassembled WGS sequence"/>
</dbReference>
<organism evidence="2 3">
    <name type="scientific">Pseudomonas luteola</name>
    <dbReference type="NCBI Taxonomy" id="47886"/>
    <lineage>
        <taxon>Bacteria</taxon>
        <taxon>Pseudomonadati</taxon>
        <taxon>Pseudomonadota</taxon>
        <taxon>Gammaproteobacteria</taxon>
        <taxon>Pseudomonadales</taxon>
        <taxon>Pseudomonadaceae</taxon>
        <taxon>Pseudomonas</taxon>
    </lineage>
</organism>
<evidence type="ECO:0000313" key="2">
    <source>
        <dbReference type="EMBL" id="MBF8642263.1"/>
    </source>
</evidence>
<dbReference type="InterPro" id="IPR006944">
    <property type="entry name" value="Phage/GTA_portal"/>
</dbReference>
<proteinExistence type="predicted"/>
<evidence type="ECO:0000256" key="1">
    <source>
        <dbReference type="SAM" id="MobiDB-lite"/>
    </source>
</evidence>
<dbReference type="InterPro" id="IPR006427">
    <property type="entry name" value="Portal_HK97"/>
</dbReference>
<feature type="region of interest" description="Disordered" evidence="1">
    <location>
        <begin position="407"/>
        <end position="432"/>
    </location>
</feature>
<name>A0ABS0FPH5_PSELU</name>
<reference evidence="2 3" key="1">
    <citation type="submission" date="2020-10" db="EMBL/GenBank/DDBJ databases">
        <title>Genome sequences of Pseudomonas isolates.</title>
        <authorList>
            <person name="Wessels L."/>
            <person name="Reich F."/>
            <person name="Hammerl J."/>
        </authorList>
    </citation>
    <scope>NUCLEOTIDE SEQUENCE [LARGE SCALE GENOMIC DNA]</scope>
    <source>
        <strain evidence="2 3">20-MO00624-0</strain>
    </source>
</reference>
<keyword evidence="3" id="KW-1185">Reference proteome</keyword>